<dbReference type="SUPFAM" id="SSF48613">
    <property type="entry name" value="Heme oxygenase-like"/>
    <property type="match status" value="1"/>
</dbReference>
<reference evidence="1 2" key="1">
    <citation type="submission" date="2017-08" db="EMBL/GenBank/DDBJ databases">
        <title>Infants hospitalized years apart are colonized by the same room-sourced microbial strains.</title>
        <authorList>
            <person name="Brooks B."/>
            <person name="Olm M.R."/>
            <person name="Firek B.A."/>
            <person name="Baker R."/>
            <person name="Thomas B.C."/>
            <person name="Morowitz M.J."/>
            <person name="Banfield J.F."/>
        </authorList>
    </citation>
    <scope>NUCLEOTIDE SEQUENCE [LARGE SCALE GENOMIC DNA]</scope>
    <source>
        <strain evidence="1">S2_005_001_R1_22</strain>
    </source>
</reference>
<dbReference type="Proteomes" id="UP000249229">
    <property type="component" value="Unassembled WGS sequence"/>
</dbReference>
<gene>
    <name evidence="1" type="ORF">DI544_08425</name>
</gene>
<evidence type="ECO:0000313" key="2">
    <source>
        <dbReference type="Proteomes" id="UP000249229"/>
    </source>
</evidence>
<dbReference type="EMBL" id="QFQI01000005">
    <property type="protein sequence ID" value="PZQ60430.1"/>
    <property type="molecule type" value="Genomic_DNA"/>
</dbReference>
<organism evidence="1 2">
    <name type="scientific">Sphingomonas taxi</name>
    <dbReference type="NCBI Taxonomy" id="1549858"/>
    <lineage>
        <taxon>Bacteria</taxon>
        <taxon>Pseudomonadati</taxon>
        <taxon>Pseudomonadota</taxon>
        <taxon>Alphaproteobacteria</taxon>
        <taxon>Sphingomonadales</taxon>
        <taxon>Sphingomonadaceae</taxon>
        <taxon>Sphingomonas</taxon>
    </lineage>
</organism>
<comment type="caution">
    <text evidence="1">The sequence shown here is derived from an EMBL/GenBank/DDBJ whole genome shotgun (WGS) entry which is preliminary data.</text>
</comment>
<dbReference type="Gene3D" id="1.20.910.10">
    <property type="entry name" value="Heme oxygenase-like"/>
    <property type="match status" value="1"/>
</dbReference>
<protein>
    <recommendedName>
        <fullName evidence="3">Heme oxygenase</fullName>
    </recommendedName>
</protein>
<evidence type="ECO:0000313" key="1">
    <source>
        <dbReference type="EMBL" id="PZQ60430.1"/>
    </source>
</evidence>
<dbReference type="InterPro" id="IPR016084">
    <property type="entry name" value="Haem_Oase-like_multi-hlx"/>
</dbReference>
<proteinExistence type="predicted"/>
<accession>A0A2W5RB40</accession>
<dbReference type="AlphaFoldDB" id="A0A2W5RB40"/>
<dbReference type="CDD" id="cd19166">
    <property type="entry name" value="HemeO-bac"/>
    <property type="match status" value="1"/>
</dbReference>
<name>A0A2W5RB40_9SPHN</name>
<evidence type="ECO:0008006" key="3">
    <source>
        <dbReference type="Google" id="ProtNLM"/>
    </source>
</evidence>
<sequence length="180" mass="18638">MSAITMLRHATASAHETVDAAFGAHDLASPASYRAFLHAHARALPAAERAMQALPFARTLPARAPLLAADLAALDVPPPAALPFTPGDDAASLWGVLYVVEGSRLGGALLARQVPAGLPHAYLGAVHPPGQWRTIRAALDDAAAGQDADWTARMIAGALATFALYAQAAAEPAFRPSPRL</sequence>